<evidence type="ECO:0000256" key="1">
    <source>
        <dbReference type="ARBA" id="ARBA00022669"/>
    </source>
</evidence>
<feature type="domain" description="Chitin-binding type-2" evidence="7">
    <location>
        <begin position="213"/>
        <end position="267"/>
    </location>
</feature>
<dbReference type="SUPFAM" id="SSF57625">
    <property type="entry name" value="Invertebrate chitin-binding proteins"/>
    <property type="match status" value="4"/>
</dbReference>
<dbReference type="VEuPathDB" id="VectorBase:AFUN2_011047"/>
<evidence type="ECO:0000313" key="8">
    <source>
        <dbReference type="EnsemblMetazoa" id="AFUN003238-PA"/>
    </source>
</evidence>
<dbReference type="SMART" id="SM00494">
    <property type="entry name" value="ChtBD2"/>
    <property type="match status" value="3"/>
</dbReference>
<evidence type="ECO:0000256" key="2">
    <source>
        <dbReference type="ARBA" id="ARBA00022729"/>
    </source>
</evidence>
<dbReference type="Pfam" id="PF01607">
    <property type="entry name" value="CBM_14"/>
    <property type="match status" value="3"/>
</dbReference>
<dbReference type="GO" id="GO:0008061">
    <property type="term" value="F:chitin binding"/>
    <property type="evidence" value="ECO:0007669"/>
    <property type="project" value="UniProtKB-KW"/>
</dbReference>
<evidence type="ECO:0000256" key="4">
    <source>
        <dbReference type="ARBA" id="ARBA00023157"/>
    </source>
</evidence>
<dbReference type="GO" id="GO:0005576">
    <property type="term" value="C:extracellular region"/>
    <property type="evidence" value="ECO:0007669"/>
    <property type="project" value="InterPro"/>
</dbReference>
<evidence type="ECO:0000256" key="6">
    <source>
        <dbReference type="SAM" id="SignalP"/>
    </source>
</evidence>
<dbReference type="AlphaFoldDB" id="A0A182RAM4"/>
<keyword evidence="3" id="KW-0677">Repeat</keyword>
<feature type="chain" id="PRO_5008134135" description="Chitin-binding type-2 domain-containing protein" evidence="6">
    <location>
        <begin position="21"/>
        <end position="270"/>
    </location>
</feature>
<dbReference type="InterPro" id="IPR051940">
    <property type="entry name" value="Chitin_bind-dev_reg"/>
</dbReference>
<evidence type="ECO:0000256" key="3">
    <source>
        <dbReference type="ARBA" id="ARBA00022737"/>
    </source>
</evidence>
<keyword evidence="1" id="KW-0147">Chitin-binding</keyword>
<dbReference type="STRING" id="62324.A0A182RAM4"/>
<keyword evidence="4" id="KW-1015">Disulfide bond</keyword>
<keyword evidence="2 6" id="KW-0732">Signal</keyword>
<accession>A0A182RAM4</accession>
<dbReference type="VEuPathDB" id="VectorBase:AFUN003238"/>
<evidence type="ECO:0000259" key="7">
    <source>
        <dbReference type="PROSITE" id="PS50940"/>
    </source>
</evidence>
<dbReference type="EnsemblMetazoa" id="AFUN003238-RA">
    <property type="protein sequence ID" value="AFUN003238-PA"/>
    <property type="gene ID" value="AFUN003238"/>
</dbReference>
<dbReference type="Gene3D" id="2.170.140.10">
    <property type="entry name" value="Chitin binding domain"/>
    <property type="match status" value="3"/>
</dbReference>
<sequence>MKFVFSIILFAAFCLMSTSGETAESCIEENELTANPSSCSQYYRCLSGKRILFSCTENKLFNPTTKRCVASDTYSCDEQQPELLSTSAPSSYCLTNKNGLVAHASDCDKFVVCEDGIEKIHTCPQGEQFSWKKLACGVDFPCGEYVERQGTSLEAVACAKQTLLLAEHPYDVDKYVDCKDKELRSCDTGTIFRWNYQRCLPGVVSTNELKSASPNCGAFGQSSHPYLCEKYFKCFFWISSLKSCPLGMIYNATQEVCTSGDFQTCSFAQN</sequence>
<protein>
    <recommendedName>
        <fullName evidence="7">Chitin-binding type-2 domain-containing protein</fullName>
    </recommendedName>
</protein>
<feature type="domain" description="Chitin-binding type-2" evidence="7">
    <location>
        <begin position="23"/>
        <end position="78"/>
    </location>
</feature>
<name>A0A182RAM4_ANOFN</name>
<keyword evidence="5" id="KW-0325">Glycoprotein</keyword>
<dbReference type="PANTHER" id="PTHR23301:SF106">
    <property type="entry name" value="CHITIN-BINDING TYPE-2 DOMAIN-CONTAINING PROTEIN-RELATED"/>
    <property type="match status" value="1"/>
</dbReference>
<proteinExistence type="predicted"/>
<reference evidence="8" key="1">
    <citation type="submission" date="2020-05" db="UniProtKB">
        <authorList>
            <consortium name="EnsemblMetazoa"/>
        </authorList>
    </citation>
    <scope>IDENTIFICATION</scope>
    <source>
        <strain evidence="8">FUMOZ</strain>
    </source>
</reference>
<organism evidence="8">
    <name type="scientific">Anopheles funestus</name>
    <name type="common">African malaria mosquito</name>
    <dbReference type="NCBI Taxonomy" id="62324"/>
    <lineage>
        <taxon>Eukaryota</taxon>
        <taxon>Metazoa</taxon>
        <taxon>Ecdysozoa</taxon>
        <taxon>Arthropoda</taxon>
        <taxon>Hexapoda</taxon>
        <taxon>Insecta</taxon>
        <taxon>Pterygota</taxon>
        <taxon>Neoptera</taxon>
        <taxon>Endopterygota</taxon>
        <taxon>Diptera</taxon>
        <taxon>Nematocera</taxon>
        <taxon>Culicoidea</taxon>
        <taxon>Culicidae</taxon>
        <taxon>Anophelinae</taxon>
        <taxon>Anopheles</taxon>
    </lineage>
</organism>
<dbReference type="PROSITE" id="PS50940">
    <property type="entry name" value="CHIT_BIND_II"/>
    <property type="match status" value="3"/>
</dbReference>
<evidence type="ECO:0000256" key="5">
    <source>
        <dbReference type="ARBA" id="ARBA00023180"/>
    </source>
</evidence>
<dbReference type="PANTHER" id="PTHR23301">
    <property type="entry name" value="CHITIN BINDING PERITROPHIN-A"/>
    <property type="match status" value="1"/>
</dbReference>
<dbReference type="InterPro" id="IPR036508">
    <property type="entry name" value="Chitin-bd_dom_sf"/>
</dbReference>
<dbReference type="InterPro" id="IPR002557">
    <property type="entry name" value="Chitin-bd_dom"/>
</dbReference>
<feature type="domain" description="Chitin-binding type-2" evidence="7">
    <location>
        <begin position="90"/>
        <end position="144"/>
    </location>
</feature>
<feature type="signal peptide" evidence="6">
    <location>
        <begin position="1"/>
        <end position="20"/>
    </location>
</feature>